<dbReference type="SUPFAM" id="SSF48452">
    <property type="entry name" value="TPR-like"/>
    <property type="match status" value="1"/>
</dbReference>
<name>D7BAI9_ALLS1</name>
<reference evidence="3 4" key="1">
    <citation type="journal article" date="2010" name="Stand. Genomic Sci.">
        <title>Complete genome sequence of Meiothermus silvanus type strain (VI-R2).</title>
        <authorList>
            <person name="Sikorski J."/>
            <person name="Tindall B.J."/>
            <person name="Lowry S."/>
            <person name="Lucas S."/>
            <person name="Nolan M."/>
            <person name="Copeland A."/>
            <person name="Glavina Del Rio T."/>
            <person name="Tice H."/>
            <person name="Cheng J.F."/>
            <person name="Han C."/>
            <person name="Pitluck S."/>
            <person name="Liolios K."/>
            <person name="Ivanova N."/>
            <person name="Mavromatis K."/>
            <person name="Mikhailova N."/>
            <person name="Pati A."/>
            <person name="Goodwin L."/>
            <person name="Chen A."/>
            <person name="Palaniappan K."/>
            <person name="Land M."/>
            <person name="Hauser L."/>
            <person name="Chang Y.J."/>
            <person name="Jeffries C.D."/>
            <person name="Rohde M."/>
            <person name="Goker M."/>
            <person name="Woyke T."/>
            <person name="Bristow J."/>
            <person name="Eisen J.A."/>
            <person name="Markowitz V."/>
            <person name="Hugenholtz P."/>
            <person name="Kyrpides N.C."/>
            <person name="Klenk H.P."/>
            <person name="Lapidus A."/>
        </authorList>
    </citation>
    <scope>NUCLEOTIDE SEQUENCE [LARGE SCALE GENOMIC DNA]</scope>
    <source>
        <strain evidence="4">ATCC 700542 / DSM 9946 / VI-R2</strain>
    </source>
</reference>
<dbReference type="GO" id="GO:0003677">
    <property type="term" value="F:DNA binding"/>
    <property type="evidence" value="ECO:0007669"/>
    <property type="project" value="UniProtKB-KW"/>
</dbReference>
<proteinExistence type="predicted"/>
<dbReference type="Proteomes" id="UP000001916">
    <property type="component" value="Chromosome"/>
</dbReference>
<evidence type="ECO:0000259" key="2">
    <source>
        <dbReference type="SMART" id="SM00862"/>
    </source>
</evidence>
<dbReference type="Gene3D" id="1.10.10.10">
    <property type="entry name" value="Winged helix-like DNA-binding domain superfamily/Winged helix DNA-binding domain"/>
    <property type="match status" value="1"/>
</dbReference>
<sequence>MDLEAAWGAGQHQEGLAWCLERLCQTPVSDPLLLRYALEFALELGQENALFLQFPHLTHSQHPEVQALMSRIAWQRGQLSQALELAQQAYQQSPCFLTAYTLATAAVLRSPHEAGRWLREALRQAEAAGQPQRAVQASGALTLLEVTLGAYAQAEVWAAWGLRVAESIGLKHPSLRNTLHMAWGYAQVLGGRLERLPPLEIKHPDALLAQGDFLLALGQAEAALEAYATVDDQLPPIRARRLPILARKVRALLELGRLEEALVLGLEAKVLGAETLDTFRDWGELAYLLPFSLLNPSEAVEPLAELLGRFLRRPSAPRAAMTALHLARAYLSLGLEAKARATLAEASWALEGLSAEGRAFLAGQAAFFQEVFALLEPAPKLRLHFLGGETVWLEGAPLQLTPRHREILVALVLNPAGLSAEQLALRVWGEGSRPEVAKAEVRRLRQRLTLVVSRPYRLSGRVWADFVELRERLLRGNLQGALALYGGPLLPGSDAPVVTEAREEISSLLKKTLLSQGAIQQAFELAMQEEDPEFWEALLDQLHPDDPRRVLLQTRLKRFW</sequence>
<dbReference type="eggNOG" id="COG0745">
    <property type="taxonomic scope" value="Bacteria"/>
</dbReference>
<dbReference type="eggNOG" id="COG0457">
    <property type="taxonomic scope" value="Bacteria"/>
</dbReference>
<dbReference type="KEGG" id="msv:Mesil_0584"/>
<keyword evidence="1" id="KW-0238">DNA-binding</keyword>
<dbReference type="GO" id="GO:0000160">
    <property type="term" value="P:phosphorelay signal transduction system"/>
    <property type="evidence" value="ECO:0007669"/>
    <property type="project" value="InterPro"/>
</dbReference>
<dbReference type="AlphaFoldDB" id="D7BAI9"/>
<dbReference type="InterPro" id="IPR001867">
    <property type="entry name" value="OmpR/PhoB-type_DNA-bd"/>
</dbReference>
<dbReference type="RefSeq" id="WP_013157104.1">
    <property type="nucleotide sequence ID" value="NC_014212.1"/>
</dbReference>
<dbReference type="OrthoDB" id="24713at2"/>
<organism evidence="3 4">
    <name type="scientific">Allomeiothermus silvanus (strain ATCC 700542 / DSM 9946 / NBRC 106475 / NCIMB 13440 / VI-R2)</name>
    <name type="common">Thermus silvanus</name>
    <dbReference type="NCBI Taxonomy" id="526227"/>
    <lineage>
        <taxon>Bacteria</taxon>
        <taxon>Thermotogati</taxon>
        <taxon>Deinococcota</taxon>
        <taxon>Deinococci</taxon>
        <taxon>Thermales</taxon>
        <taxon>Thermaceae</taxon>
        <taxon>Allomeiothermus</taxon>
    </lineage>
</organism>
<keyword evidence="4" id="KW-1185">Reference proteome</keyword>
<dbReference type="InterPro" id="IPR036388">
    <property type="entry name" value="WH-like_DNA-bd_sf"/>
</dbReference>
<dbReference type="STRING" id="526227.Mesil_0584"/>
<evidence type="ECO:0000256" key="1">
    <source>
        <dbReference type="ARBA" id="ARBA00023125"/>
    </source>
</evidence>
<dbReference type="SMART" id="SM00862">
    <property type="entry name" value="Trans_reg_C"/>
    <property type="match status" value="1"/>
</dbReference>
<dbReference type="InterPro" id="IPR016032">
    <property type="entry name" value="Sig_transdc_resp-reg_C-effctor"/>
</dbReference>
<dbReference type="InterPro" id="IPR011990">
    <property type="entry name" value="TPR-like_helical_dom_sf"/>
</dbReference>
<evidence type="ECO:0000313" key="3">
    <source>
        <dbReference type="EMBL" id="ADH62511.1"/>
    </source>
</evidence>
<dbReference type="HOGENOM" id="CLU_554256_0_0_0"/>
<dbReference type="EMBL" id="CP002042">
    <property type="protein sequence ID" value="ADH62511.1"/>
    <property type="molecule type" value="Genomic_DNA"/>
</dbReference>
<dbReference type="Gene3D" id="1.25.40.10">
    <property type="entry name" value="Tetratricopeptide repeat domain"/>
    <property type="match status" value="1"/>
</dbReference>
<dbReference type="GO" id="GO:0006355">
    <property type="term" value="P:regulation of DNA-templated transcription"/>
    <property type="evidence" value="ECO:0007669"/>
    <property type="project" value="InterPro"/>
</dbReference>
<feature type="domain" description="OmpR/PhoB-type" evidence="2">
    <location>
        <begin position="395"/>
        <end position="458"/>
    </location>
</feature>
<dbReference type="SUPFAM" id="SSF46894">
    <property type="entry name" value="C-terminal effector domain of the bipartite response regulators"/>
    <property type="match status" value="1"/>
</dbReference>
<gene>
    <name evidence="3" type="ordered locus">Mesil_0584</name>
</gene>
<evidence type="ECO:0000313" key="4">
    <source>
        <dbReference type="Proteomes" id="UP000001916"/>
    </source>
</evidence>
<protein>
    <submittedName>
        <fullName evidence="3">Two component transcriptional regulator, winged helix family</fullName>
    </submittedName>
</protein>
<accession>D7BAI9</accession>